<evidence type="ECO:0000256" key="6">
    <source>
        <dbReference type="ARBA" id="ARBA00023125"/>
    </source>
</evidence>
<evidence type="ECO:0000259" key="9">
    <source>
        <dbReference type="PROSITE" id="PS50110"/>
    </source>
</evidence>
<keyword evidence="5" id="KW-0805">Transcription regulation</keyword>
<dbReference type="SMART" id="SM00448">
    <property type="entry name" value="REC"/>
    <property type="match status" value="1"/>
</dbReference>
<dbReference type="Proteomes" id="UP001144372">
    <property type="component" value="Unassembled WGS sequence"/>
</dbReference>
<dbReference type="GO" id="GO:0005829">
    <property type="term" value="C:cytosol"/>
    <property type="evidence" value="ECO:0007669"/>
    <property type="project" value="TreeGrafter"/>
</dbReference>
<dbReference type="SUPFAM" id="SSF52172">
    <property type="entry name" value="CheY-like"/>
    <property type="match status" value="1"/>
</dbReference>
<dbReference type="GO" id="GO:0000976">
    <property type="term" value="F:transcription cis-regulatory region binding"/>
    <property type="evidence" value="ECO:0007669"/>
    <property type="project" value="TreeGrafter"/>
</dbReference>
<reference evidence="10" key="1">
    <citation type="submission" date="2022-12" db="EMBL/GenBank/DDBJ databases">
        <title>Reference genome sequencing for broad-spectrum identification of bacterial and archaeal isolates by mass spectrometry.</title>
        <authorList>
            <person name="Sekiguchi Y."/>
            <person name="Tourlousse D.M."/>
        </authorList>
    </citation>
    <scope>NUCLEOTIDE SEQUENCE</scope>
    <source>
        <strain evidence="10">ASRB1</strain>
    </source>
</reference>
<protein>
    <recommendedName>
        <fullName evidence="2">histidine kinase</fullName>
        <ecNumber evidence="2">2.7.13.3</ecNumber>
    </recommendedName>
</protein>
<dbReference type="PROSITE" id="PS50110">
    <property type="entry name" value="RESPONSE_REGULATORY"/>
    <property type="match status" value="1"/>
</dbReference>
<keyword evidence="7" id="KW-0804">Transcription</keyword>
<keyword evidence="6" id="KW-0238">DNA-binding</keyword>
<evidence type="ECO:0000256" key="4">
    <source>
        <dbReference type="ARBA" id="ARBA00023012"/>
    </source>
</evidence>
<feature type="modified residue" description="4-aspartylphosphate" evidence="8">
    <location>
        <position position="52"/>
    </location>
</feature>
<dbReference type="SMART" id="SM00388">
    <property type="entry name" value="HisKA"/>
    <property type="match status" value="1"/>
</dbReference>
<evidence type="ECO:0000313" key="10">
    <source>
        <dbReference type="EMBL" id="GLI35645.1"/>
    </source>
</evidence>
<dbReference type="Pfam" id="PF00512">
    <property type="entry name" value="HisKA"/>
    <property type="match status" value="1"/>
</dbReference>
<dbReference type="CDD" id="cd00082">
    <property type="entry name" value="HisKA"/>
    <property type="match status" value="1"/>
</dbReference>
<dbReference type="InterPro" id="IPR003661">
    <property type="entry name" value="HisK_dim/P_dom"/>
</dbReference>
<dbReference type="GO" id="GO:0000155">
    <property type="term" value="F:phosphorelay sensor kinase activity"/>
    <property type="evidence" value="ECO:0007669"/>
    <property type="project" value="InterPro"/>
</dbReference>
<dbReference type="GO" id="GO:0032993">
    <property type="term" value="C:protein-DNA complex"/>
    <property type="evidence" value="ECO:0007669"/>
    <property type="project" value="TreeGrafter"/>
</dbReference>
<evidence type="ECO:0000256" key="2">
    <source>
        <dbReference type="ARBA" id="ARBA00012438"/>
    </source>
</evidence>
<dbReference type="CDD" id="cd17574">
    <property type="entry name" value="REC_OmpR"/>
    <property type="match status" value="1"/>
</dbReference>
<dbReference type="InterPro" id="IPR011006">
    <property type="entry name" value="CheY-like_superfamily"/>
</dbReference>
<evidence type="ECO:0000313" key="11">
    <source>
        <dbReference type="Proteomes" id="UP001144372"/>
    </source>
</evidence>
<dbReference type="InterPro" id="IPR001789">
    <property type="entry name" value="Sig_transdc_resp-reg_receiver"/>
</dbReference>
<dbReference type="SUPFAM" id="SSF47384">
    <property type="entry name" value="Homodimeric domain of signal transducing histidine kinase"/>
    <property type="match status" value="1"/>
</dbReference>
<evidence type="ECO:0000256" key="1">
    <source>
        <dbReference type="ARBA" id="ARBA00000085"/>
    </source>
</evidence>
<dbReference type="AlphaFoldDB" id="A0A9W6FVD6"/>
<dbReference type="Pfam" id="PF00072">
    <property type="entry name" value="Response_reg"/>
    <property type="match status" value="1"/>
</dbReference>
<evidence type="ECO:0000256" key="8">
    <source>
        <dbReference type="PROSITE-ProRule" id="PRU00169"/>
    </source>
</evidence>
<dbReference type="RefSeq" id="WP_281795642.1">
    <property type="nucleotide sequence ID" value="NZ_BSDR01000001.1"/>
</dbReference>
<comment type="catalytic activity">
    <reaction evidence="1">
        <text>ATP + protein L-histidine = ADP + protein N-phospho-L-histidine.</text>
        <dbReference type="EC" id="2.7.13.3"/>
    </reaction>
</comment>
<dbReference type="Gene3D" id="1.10.287.130">
    <property type="match status" value="1"/>
</dbReference>
<dbReference type="PANTHER" id="PTHR48111">
    <property type="entry name" value="REGULATOR OF RPOS"/>
    <property type="match status" value="1"/>
</dbReference>
<comment type="caution">
    <text evidence="10">The sequence shown here is derived from an EMBL/GenBank/DDBJ whole genome shotgun (WGS) entry which is preliminary data.</text>
</comment>
<proteinExistence type="predicted"/>
<dbReference type="GO" id="GO:0000156">
    <property type="term" value="F:phosphorelay response regulator activity"/>
    <property type="evidence" value="ECO:0007669"/>
    <property type="project" value="TreeGrafter"/>
</dbReference>
<dbReference type="InterPro" id="IPR036097">
    <property type="entry name" value="HisK_dim/P_sf"/>
</dbReference>
<sequence>MKIFIAEDDLTSRLMLQAVLSKCGYEVTSVADGEEAWTVLQQLDAPRLILLDWMMPGMDGLTLCRKLRAQGRDDPLYILLLTSRGEQHNIVQGLEAGADDYIAKPYDNGELLARIGVGRRILELLAEVARRQKLQGVLEMAGAVCHELNQPLQAVSGYSELLLLDSDENDPHAAVLRAIHAEVQKIGELTRKIMNITQYRTKDYLGGRHTIVDIEGASSGAIGVEKTRG</sequence>
<keyword evidence="3 8" id="KW-0597">Phosphoprotein</keyword>
<name>A0A9W6FVD6_9BACT</name>
<dbReference type="EC" id="2.7.13.3" evidence="2"/>
<evidence type="ECO:0000256" key="3">
    <source>
        <dbReference type="ARBA" id="ARBA00022553"/>
    </source>
</evidence>
<gene>
    <name evidence="10" type="ORF">DAMNIGENAA_30780</name>
</gene>
<feature type="domain" description="Response regulatory" evidence="9">
    <location>
        <begin position="2"/>
        <end position="119"/>
    </location>
</feature>
<evidence type="ECO:0000256" key="7">
    <source>
        <dbReference type="ARBA" id="ARBA00023163"/>
    </source>
</evidence>
<dbReference type="PANTHER" id="PTHR48111:SF1">
    <property type="entry name" value="TWO-COMPONENT RESPONSE REGULATOR ORR33"/>
    <property type="match status" value="1"/>
</dbReference>
<keyword evidence="11" id="KW-1185">Reference proteome</keyword>
<dbReference type="EMBL" id="BSDR01000001">
    <property type="protein sequence ID" value="GLI35645.1"/>
    <property type="molecule type" value="Genomic_DNA"/>
</dbReference>
<evidence type="ECO:0000256" key="5">
    <source>
        <dbReference type="ARBA" id="ARBA00023015"/>
    </source>
</evidence>
<dbReference type="Gene3D" id="3.40.50.2300">
    <property type="match status" value="1"/>
</dbReference>
<dbReference type="GO" id="GO:0006355">
    <property type="term" value="P:regulation of DNA-templated transcription"/>
    <property type="evidence" value="ECO:0007669"/>
    <property type="project" value="TreeGrafter"/>
</dbReference>
<organism evidence="10 11">
    <name type="scientific">Desulforhabdus amnigena</name>
    <dbReference type="NCBI Taxonomy" id="40218"/>
    <lineage>
        <taxon>Bacteria</taxon>
        <taxon>Pseudomonadati</taxon>
        <taxon>Thermodesulfobacteriota</taxon>
        <taxon>Syntrophobacteria</taxon>
        <taxon>Syntrophobacterales</taxon>
        <taxon>Syntrophobacteraceae</taxon>
        <taxon>Desulforhabdus</taxon>
    </lineage>
</organism>
<accession>A0A9W6FVD6</accession>
<keyword evidence="4" id="KW-0902">Two-component regulatory system</keyword>
<dbReference type="InterPro" id="IPR039420">
    <property type="entry name" value="WalR-like"/>
</dbReference>